<dbReference type="EMBL" id="JBHUCP010000026">
    <property type="protein sequence ID" value="MFD1533689.1"/>
    <property type="molecule type" value="Genomic_DNA"/>
</dbReference>
<gene>
    <name evidence="2" type="ORF">ACFSCY_30145</name>
</gene>
<proteinExistence type="predicted"/>
<keyword evidence="1" id="KW-0472">Membrane</keyword>
<accession>A0ABW4FT61</accession>
<dbReference type="RefSeq" id="WP_343979385.1">
    <property type="nucleotide sequence ID" value="NZ_BAAAJG010000011.1"/>
</dbReference>
<dbReference type="Proteomes" id="UP001597145">
    <property type="component" value="Unassembled WGS sequence"/>
</dbReference>
<evidence type="ECO:0000256" key="1">
    <source>
        <dbReference type="SAM" id="Phobius"/>
    </source>
</evidence>
<evidence type="ECO:0000313" key="3">
    <source>
        <dbReference type="Proteomes" id="UP001597145"/>
    </source>
</evidence>
<keyword evidence="1" id="KW-0812">Transmembrane</keyword>
<feature type="transmembrane region" description="Helical" evidence="1">
    <location>
        <begin position="32"/>
        <end position="52"/>
    </location>
</feature>
<comment type="caution">
    <text evidence="2">The sequence shown here is derived from an EMBL/GenBank/DDBJ whole genome shotgun (WGS) entry which is preliminary data.</text>
</comment>
<reference evidence="3" key="1">
    <citation type="journal article" date="2019" name="Int. J. Syst. Evol. Microbiol.">
        <title>The Global Catalogue of Microorganisms (GCM) 10K type strain sequencing project: providing services to taxonomists for standard genome sequencing and annotation.</title>
        <authorList>
            <consortium name="The Broad Institute Genomics Platform"/>
            <consortium name="The Broad Institute Genome Sequencing Center for Infectious Disease"/>
            <person name="Wu L."/>
            <person name="Ma J."/>
        </authorList>
    </citation>
    <scope>NUCLEOTIDE SEQUENCE [LARGE SCALE GENOMIC DNA]</scope>
    <source>
        <strain evidence="3">JCM 12165</strain>
    </source>
</reference>
<organism evidence="2 3">
    <name type="scientific">Pseudonocardia aurantiaca</name>
    <dbReference type="NCBI Taxonomy" id="75290"/>
    <lineage>
        <taxon>Bacteria</taxon>
        <taxon>Bacillati</taxon>
        <taxon>Actinomycetota</taxon>
        <taxon>Actinomycetes</taxon>
        <taxon>Pseudonocardiales</taxon>
        <taxon>Pseudonocardiaceae</taxon>
        <taxon>Pseudonocardia</taxon>
    </lineage>
</organism>
<keyword evidence="3" id="KW-1185">Reference proteome</keyword>
<protein>
    <submittedName>
        <fullName evidence="2">Uncharacterized protein</fullName>
    </submittedName>
</protein>
<keyword evidence="1" id="KW-1133">Transmembrane helix</keyword>
<name>A0ABW4FT61_9PSEU</name>
<evidence type="ECO:0000313" key="2">
    <source>
        <dbReference type="EMBL" id="MFD1533689.1"/>
    </source>
</evidence>
<sequence length="76" mass="8116">MPFLVVGLVAAVRSVLILTAAAERSFQWNPQGIQLVILMALILVMALTAVVWRHSIRLDAEQPPAAPPSPMGEGKG</sequence>